<proteinExistence type="predicted"/>
<evidence type="ECO:0000313" key="2">
    <source>
        <dbReference type="Proteomes" id="UP000018745"/>
    </source>
</evidence>
<dbReference type="RefSeq" id="WP_024070942.1">
    <property type="nucleotide sequence ID" value="NC_023062.1"/>
</dbReference>
<evidence type="ECO:0000313" key="1">
    <source>
        <dbReference type="EMBL" id="AHC40139.1"/>
    </source>
</evidence>
<organism evidence="1 2">
    <name type="scientific">Mycoplasma ovis str. Michigan</name>
    <dbReference type="NCBI Taxonomy" id="1415773"/>
    <lineage>
        <taxon>Bacteria</taxon>
        <taxon>Bacillati</taxon>
        <taxon>Mycoplasmatota</taxon>
        <taxon>Mollicutes</taxon>
        <taxon>Mycoplasmataceae</taxon>
        <taxon>Mycoplasma</taxon>
    </lineage>
</organism>
<protein>
    <submittedName>
        <fullName evidence="1">Uncharacterized protein</fullName>
    </submittedName>
</protein>
<keyword evidence="2" id="KW-1185">Reference proteome</keyword>
<dbReference type="Proteomes" id="UP000018745">
    <property type="component" value="Chromosome"/>
</dbReference>
<reference evidence="1 2" key="1">
    <citation type="journal article" date="2014" name="Genome Announc.">
        <title>Complete Genome Sequence of Mycoplasma ovis Strain Michigan, a Hemoplasma of Sheep with Two Distinct 16S rRNA Genes.</title>
        <authorList>
            <person name="Deshuillers P.L."/>
            <person name="Santos A.P."/>
            <person name="do Nascimento N.C."/>
            <person name="Hampel J.A."/>
            <person name="Bergin I.L."/>
            <person name="Dyson M.C."/>
            <person name="Messick J.B."/>
        </authorList>
    </citation>
    <scope>NUCLEOTIDE SEQUENCE [LARGE SCALE GENOMIC DNA]</scope>
    <source>
        <strain evidence="1 2">Michigan</strain>
    </source>
</reference>
<accession>A0ABM5P144</accession>
<sequence length="199" mass="22395">MGDSVDEGGSVYIEPAVNWKWQVDGFYPRNPEAIKPDGRAIWTTGKVGDIFEEQYFYIPKDFGWLWEQFKGIKSLVSGIGLKITSVAGEKFTRNMKSISYKDKRSHEAVENKKLGSRVMTKRVTLGRTLYHRPDGSGKTWELNKGICTLKKSINKQDVYLFIGFIEVKRGEKGGDGKGYSYSIPTDGRGVLLIDHGVTC</sequence>
<name>A0ABM5P144_9MOLU</name>
<dbReference type="EMBL" id="CP006935">
    <property type="protein sequence ID" value="AHC40139.1"/>
    <property type="molecule type" value="Genomic_DNA"/>
</dbReference>
<gene>
    <name evidence="1" type="ORF">OVS_00745</name>
</gene>